<feature type="region of interest" description="Disordered" evidence="3">
    <location>
        <begin position="456"/>
        <end position="480"/>
    </location>
</feature>
<feature type="region of interest" description="Disordered" evidence="3">
    <location>
        <begin position="671"/>
        <end position="775"/>
    </location>
</feature>
<evidence type="ECO:0000256" key="2">
    <source>
        <dbReference type="SAM" id="Coils"/>
    </source>
</evidence>
<evidence type="ECO:0000313" key="8">
    <source>
        <dbReference type="EMBL" id="GEU88521.1"/>
    </source>
</evidence>
<feature type="compositionally biased region" description="Basic and acidic residues" evidence="3">
    <location>
        <begin position="671"/>
        <end position="687"/>
    </location>
</feature>
<name>A0A6L2NQ67_TANCI</name>
<keyword evidence="8" id="KW-0808">Transferase</keyword>
<dbReference type="GO" id="GO:0004523">
    <property type="term" value="F:RNA-DNA hybrid ribonuclease activity"/>
    <property type="evidence" value="ECO:0007669"/>
    <property type="project" value="InterPro"/>
</dbReference>
<dbReference type="InterPro" id="IPR012337">
    <property type="entry name" value="RNaseH-like_sf"/>
</dbReference>
<keyword evidence="8" id="KW-0695">RNA-directed DNA polymerase</keyword>
<evidence type="ECO:0000259" key="7">
    <source>
        <dbReference type="Pfam" id="PF17921"/>
    </source>
</evidence>
<dbReference type="Pfam" id="PF05701">
    <property type="entry name" value="WEMBL"/>
    <property type="match status" value="2"/>
</dbReference>
<dbReference type="InterPro" id="IPR002156">
    <property type="entry name" value="RNaseH_domain"/>
</dbReference>
<evidence type="ECO:0000259" key="6">
    <source>
        <dbReference type="Pfam" id="PF13456"/>
    </source>
</evidence>
<protein>
    <submittedName>
        <fullName evidence="8">Reverse transcriptase domain-containing protein</fullName>
    </submittedName>
</protein>
<dbReference type="InterPro" id="IPR000477">
    <property type="entry name" value="RT_dom"/>
</dbReference>
<dbReference type="EMBL" id="BKCJ010009768">
    <property type="protein sequence ID" value="GEU88521.1"/>
    <property type="molecule type" value="Genomic_DNA"/>
</dbReference>
<dbReference type="Gene3D" id="3.10.10.10">
    <property type="entry name" value="HIV Type 1 Reverse Transcriptase, subunit A, domain 1"/>
    <property type="match status" value="2"/>
</dbReference>
<dbReference type="Pfam" id="PF17921">
    <property type="entry name" value="Integrase_H2C2"/>
    <property type="match status" value="1"/>
</dbReference>
<feature type="domain" description="Retrotransposon gag" evidence="5">
    <location>
        <begin position="840"/>
        <end position="930"/>
    </location>
</feature>
<reference evidence="8" key="1">
    <citation type="journal article" date="2019" name="Sci. Rep.">
        <title>Draft genome of Tanacetum cinerariifolium, the natural source of mosquito coil.</title>
        <authorList>
            <person name="Yamashiro T."/>
            <person name="Shiraishi A."/>
            <person name="Satake H."/>
            <person name="Nakayama K."/>
        </authorList>
    </citation>
    <scope>NUCLEOTIDE SEQUENCE</scope>
</reference>
<proteinExistence type="inferred from homology"/>
<dbReference type="InterPro" id="IPR008545">
    <property type="entry name" value="Web"/>
</dbReference>
<feature type="coiled-coil region" evidence="2">
    <location>
        <begin position="322"/>
        <end position="370"/>
    </location>
</feature>
<dbReference type="Gene3D" id="3.30.420.10">
    <property type="entry name" value="Ribonuclease H-like superfamily/Ribonuclease H"/>
    <property type="match status" value="2"/>
</dbReference>
<feature type="compositionally biased region" description="Basic and acidic residues" evidence="3">
    <location>
        <begin position="697"/>
        <end position="709"/>
    </location>
</feature>
<evidence type="ECO:0000256" key="1">
    <source>
        <dbReference type="ARBA" id="ARBA00005485"/>
    </source>
</evidence>
<feature type="region of interest" description="Disordered" evidence="3">
    <location>
        <begin position="1"/>
        <end position="23"/>
    </location>
</feature>
<feature type="coiled-coil region" evidence="2">
    <location>
        <begin position="58"/>
        <end position="113"/>
    </location>
</feature>
<dbReference type="InterPro" id="IPR043128">
    <property type="entry name" value="Rev_trsase/Diguanyl_cyclase"/>
</dbReference>
<dbReference type="SUPFAM" id="SSF56672">
    <property type="entry name" value="DNA/RNA polymerases"/>
    <property type="match status" value="1"/>
</dbReference>
<dbReference type="Gene3D" id="1.10.340.70">
    <property type="match status" value="1"/>
</dbReference>
<feature type="domain" description="Integrase zinc-binding" evidence="7">
    <location>
        <begin position="1835"/>
        <end position="1884"/>
    </location>
</feature>
<dbReference type="GO" id="GO:0003676">
    <property type="term" value="F:nucleic acid binding"/>
    <property type="evidence" value="ECO:0007669"/>
    <property type="project" value="InterPro"/>
</dbReference>
<feature type="compositionally biased region" description="Basic and acidic residues" evidence="3">
    <location>
        <begin position="717"/>
        <end position="732"/>
    </location>
</feature>
<keyword evidence="8" id="KW-0548">Nucleotidyltransferase</keyword>
<dbReference type="GO" id="GO:0003964">
    <property type="term" value="F:RNA-directed DNA polymerase activity"/>
    <property type="evidence" value="ECO:0007669"/>
    <property type="project" value="UniProtKB-KW"/>
</dbReference>
<feature type="domain" description="RNase H type-1" evidence="6">
    <location>
        <begin position="1629"/>
        <end position="1738"/>
    </location>
</feature>
<dbReference type="Pfam" id="PF00078">
    <property type="entry name" value="RVT_1"/>
    <property type="match status" value="1"/>
</dbReference>
<feature type="coiled-coil region" evidence="2">
    <location>
        <begin position="233"/>
        <end position="276"/>
    </location>
</feature>
<feature type="compositionally biased region" description="Basic and acidic residues" evidence="3">
    <location>
        <begin position="977"/>
        <end position="999"/>
    </location>
</feature>
<feature type="domain" description="Reverse transcriptase" evidence="4">
    <location>
        <begin position="1311"/>
        <end position="1414"/>
    </location>
</feature>
<dbReference type="CDD" id="cd01647">
    <property type="entry name" value="RT_LTR"/>
    <property type="match status" value="1"/>
</dbReference>
<evidence type="ECO:0000259" key="4">
    <source>
        <dbReference type="Pfam" id="PF00078"/>
    </source>
</evidence>
<evidence type="ECO:0000256" key="3">
    <source>
        <dbReference type="SAM" id="MobiDB-lite"/>
    </source>
</evidence>
<dbReference type="Gene3D" id="3.30.70.270">
    <property type="match status" value="2"/>
</dbReference>
<organism evidence="8">
    <name type="scientific">Tanacetum cinerariifolium</name>
    <name type="common">Dalmatian daisy</name>
    <name type="synonym">Chrysanthemum cinerariifolium</name>
    <dbReference type="NCBI Taxonomy" id="118510"/>
    <lineage>
        <taxon>Eukaryota</taxon>
        <taxon>Viridiplantae</taxon>
        <taxon>Streptophyta</taxon>
        <taxon>Embryophyta</taxon>
        <taxon>Tracheophyta</taxon>
        <taxon>Spermatophyta</taxon>
        <taxon>Magnoliopsida</taxon>
        <taxon>eudicotyledons</taxon>
        <taxon>Gunneridae</taxon>
        <taxon>Pentapetalae</taxon>
        <taxon>asterids</taxon>
        <taxon>campanulids</taxon>
        <taxon>Asterales</taxon>
        <taxon>Asteraceae</taxon>
        <taxon>Asteroideae</taxon>
        <taxon>Anthemideae</taxon>
        <taxon>Anthemidinae</taxon>
        <taxon>Tanacetum</taxon>
    </lineage>
</organism>
<keyword evidence="2" id="KW-0175">Coiled coil</keyword>
<dbReference type="InterPro" id="IPR043502">
    <property type="entry name" value="DNA/RNA_pol_sf"/>
</dbReference>
<sequence length="2112" mass="239624">MDDDTFGFDESKQNNRGEIDTSAPFESVKEAVTRFGGLGFWKPHHNLPQNGFEGIFDASKAEQEAVQLANELMVKERETLEVLKELESTKSTVEELKVKLQKESSKVNLAVNNQLQLPKEENGKNTLQPQPATDNLMCPSSAPGFILMELKQAKLNLTRTTNDLADIRATVETYNKKIEKERFELEKTRHRLSLNSSEVSFFKKEVDLPRELHWLTSETEQFKKVGEVAKSEVLKAMSQIKQTKRKIKTAEMRLTAARKLKEAARASEALARLEIKSLTKSQTLSEGEGVTLSFEEYSCLKLKAQEADEASLRKISETLLKVNDAELSKSEMLSKVEEATEEVKNSRRVLEEALSKVEAANCDKLKAEESLRKWRSDHGHRRKSTVQNSTKFKNSSCRSNTRLLDVNGAHLGSDVAGPVLRPTMSIGQILSRKLLLTEDYSEKNLTKRKVSLAQMLGKPTNDGGSSATREGDDGEGCGVKRRSAKRKKFNFGRISFLVVKPSKKKKKHSKLSLMTKATSEVLKSIREAVINDESHIRSSEIDTRALHTRIATYSGQTRFDLTFVSTSWRHPWDPTLWITLRKMSAMANTTLIVTTVMKPETNPGREKTPRDADATPRVNIQDFCEEYYEDIMPIIMVTIRRDKRKEVHARHYNQSERLKVRDRLRYNDRHVLDRLGHRRQSASDRLSETYSPSATKSRPDMTNPRDRSRNRSRPHRRDSYNGDRSKSRECSHRSRRMKRGRDIESPLSRVSESGSSDGGHWKSKSKRHKPTDEDDLTMPWMCEEVDPFTPQIRNFKSSRKTRMPNNVKTYNETRDPEDHVKNFQAVAQVECWAMPTWCHMFNSTLIGAARVWFDELPPESINSYKKLKAAFLAYFMQQKKYVKDPVEIHNIKQKDGDTIEDFMERFKVKTGRMKGAPECMRISGFMHGVNNLELTKRLNEHVPKTMKEMMITTAAFIRGEAATAGKKKGHTSWRTQDQSKRHTSEKRSDFRGQPREGRGSSRFTPLTRTPKEILAAEAGKFQPPPTMVTPVEKRSSNKFCDFHNDEGHSTDEDQSKVGKKEAPAKDKPMAIYMIQSWQRMTRQKVTRSFERVRQITFPSLTTSSGTEGPLVIEAEIGGHMIHRMYVDGGSSTEVLYEHCFNRIRLEVKNEMVLATTSLTGFSGETIRSSSLYHDIIGRPGIKEIQVVPSTAHGMLKFPADEGIVTIRNTILIPAECATVITSSKEIPKEAGPSNMTGVPRSVVEHRLNIREGYSPVRQKKIGQAPKRAKAIQAEVQKLVEAGIMREVYYHDWLSNPVMVKKRDGSWRIYSWQESDEEKTAIHTGQGVYCYTKMPFGLKNAGAMYQRLVDKAFDSQIGRNIEVYVDDLVIKSHTEAEMLRDIGETFRTLRKINMKLNPKKCTFGVVEEMFLGYMITPKGIKSCPDKIEAVLQLPSPRTIKEVQSLNGKLASLNRFLSKSASLPLFKTLKKCIKKSDFYRTSEAEQAFKQLKQHLSELPLMGDGLDASLLRKPRITGPELNYTPMEKLVLSLVFTAKRLQRYFQAHRVAVITDQHIKQIMSRPDVAGLLQKQSVMLGEHNITYRPRTSMKGQVLADFLAEMPDESPPDASVVETQQEPWTLFTDGSSCVDGSGIGIILTSPKGTKFTYALRLQFAAYNNEAEYEALIAGLRIAAQMGVQNVHVSVDSKLVAIQVLGAYVAKEENMIKYLEKVKSLVSGFTNFSMNQVLRSKNKKADALSKIASTSFAHLSKQVLVEILKEKSIQENEVTTVVEEDGPTWMTPIIEYLKERTLPSDRKEARKLRIKAGQYKLLEGVLYIRSFLTLWLRCVGPLQADYVIREIHEGSCSMQAGPRSVVAKAIQLGYYWPTIHRDARDMIRACNDCQIHRLVTRNPQQPVTPITAPWTFYKWGIDIAGPFPEGPVKHPQSNGLVERANRSLGEGIKARMGEGNKNWIVELPHVLWAHRTMIKSSHGDTPFSLTYGTETVIPAEIGMPTYRTATVDVVHNDEELRLNLDLLEERRERTAIHEAEAKSKLKMTKYYNARVRGVTFRPGDFVYRSNDASHAVNGGKLGPKWEGPYEVMKALGDGAYKLRSANGTVLPRTWNVANLKKCYL</sequence>
<dbReference type="CDD" id="cd09279">
    <property type="entry name" value="RNase_HI_like"/>
    <property type="match status" value="1"/>
</dbReference>
<dbReference type="SUPFAM" id="SSF53098">
    <property type="entry name" value="Ribonuclease H-like"/>
    <property type="match status" value="2"/>
</dbReference>
<comment type="caution">
    <text evidence="8">The sequence shown here is derived from an EMBL/GenBank/DDBJ whole genome shotgun (WGS) entry which is preliminary data.</text>
</comment>
<feature type="coiled-coil region" evidence="2">
    <location>
        <begin position="150"/>
        <end position="195"/>
    </location>
</feature>
<dbReference type="InterPro" id="IPR036397">
    <property type="entry name" value="RNaseH_sf"/>
</dbReference>
<comment type="similarity">
    <text evidence="1">Belongs to the WEB family.</text>
</comment>
<evidence type="ECO:0000259" key="5">
    <source>
        <dbReference type="Pfam" id="PF03732"/>
    </source>
</evidence>
<accession>A0A6L2NQ67</accession>
<feature type="compositionally biased region" description="Basic and acidic residues" evidence="3">
    <location>
        <begin position="9"/>
        <end position="19"/>
    </location>
</feature>
<gene>
    <name evidence="8" type="ORF">Tci_060499</name>
</gene>
<dbReference type="Pfam" id="PF13456">
    <property type="entry name" value="RVT_3"/>
    <property type="match status" value="1"/>
</dbReference>
<dbReference type="PANTHER" id="PTHR48475:SF2">
    <property type="entry name" value="RIBONUCLEASE H"/>
    <property type="match status" value="1"/>
</dbReference>
<dbReference type="InterPro" id="IPR041588">
    <property type="entry name" value="Integrase_H2C2"/>
</dbReference>
<dbReference type="Pfam" id="PF03732">
    <property type="entry name" value="Retrotrans_gag"/>
    <property type="match status" value="1"/>
</dbReference>
<feature type="region of interest" description="Disordered" evidence="3">
    <location>
        <begin position="962"/>
        <end position="1009"/>
    </location>
</feature>
<dbReference type="InterPro" id="IPR005162">
    <property type="entry name" value="Retrotrans_gag_dom"/>
</dbReference>
<feature type="region of interest" description="Disordered" evidence="3">
    <location>
        <begin position="1044"/>
        <end position="1064"/>
    </location>
</feature>
<dbReference type="PANTHER" id="PTHR48475">
    <property type="entry name" value="RIBONUCLEASE H"/>
    <property type="match status" value="1"/>
</dbReference>